<comment type="function">
    <text evidence="5">Responsible for synthesis of pseudouridine from uracil-55 in the psi GC loop of transfer RNAs.</text>
</comment>
<evidence type="ECO:0000256" key="2">
    <source>
        <dbReference type="ARBA" id="ARBA00005642"/>
    </source>
</evidence>
<dbReference type="NCBIfam" id="TIGR00431">
    <property type="entry name" value="TruB"/>
    <property type="match status" value="1"/>
</dbReference>
<dbReference type="RefSeq" id="WP_006304767.1">
    <property type="nucleotide sequence ID" value="NZ_AEDQ01000033.1"/>
</dbReference>
<dbReference type="InterPro" id="IPR014780">
    <property type="entry name" value="tRNA_psdUridine_synth_TruB"/>
</dbReference>
<dbReference type="PANTHER" id="PTHR13767">
    <property type="entry name" value="TRNA-PSEUDOURIDINE SYNTHASE"/>
    <property type="match status" value="1"/>
</dbReference>
<evidence type="ECO:0000256" key="1">
    <source>
        <dbReference type="ARBA" id="ARBA00000385"/>
    </source>
</evidence>
<dbReference type="Pfam" id="PF01509">
    <property type="entry name" value="TruB_N"/>
    <property type="match status" value="1"/>
</dbReference>
<evidence type="ECO:0000313" key="7">
    <source>
        <dbReference type="EMBL" id="EFL43635.1"/>
    </source>
</evidence>
<dbReference type="Proteomes" id="UP000004431">
    <property type="component" value="Unassembled WGS sequence"/>
</dbReference>
<dbReference type="InterPro" id="IPR020103">
    <property type="entry name" value="PsdUridine_synth_cat_dom_sf"/>
</dbReference>
<dbReference type="CDD" id="cd02573">
    <property type="entry name" value="PseudoU_synth_EcTruB"/>
    <property type="match status" value="1"/>
</dbReference>
<dbReference type="EMBL" id="AEDQ01000033">
    <property type="protein sequence ID" value="EFL43635.1"/>
    <property type="molecule type" value="Genomic_DNA"/>
</dbReference>
<evidence type="ECO:0000259" key="6">
    <source>
        <dbReference type="Pfam" id="PF01509"/>
    </source>
</evidence>
<dbReference type="PANTHER" id="PTHR13767:SF2">
    <property type="entry name" value="PSEUDOURIDYLATE SYNTHASE TRUB1"/>
    <property type="match status" value="1"/>
</dbReference>
<evidence type="ECO:0000256" key="5">
    <source>
        <dbReference type="HAMAP-Rule" id="MF_01080"/>
    </source>
</evidence>
<feature type="active site" description="Nucleophile" evidence="5">
    <location>
        <position position="45"/>
    </location>
</feature>
<evidence type="ECO:0000313" key="8">
    <source>
        <dbReference type="Proteomes" id="UP000004431"/>
    </source>
</evidence>
<comment type="catalytic activity">
    <reaction evidence="1 5">
        <text>uridine(55) in tRNA = pseudouridine(55) in tRNA</text>
        <dbReference type="Rhea" id="RHEA:42532"/>
        <dbReference type="Rhea" id="RHEA-COMP:10101"/>
        <dbReference type="Rhea" id="RHEA-COMP:10102"/>
        <dbReference type="ChEBI" id="CHEBI:65314"/>
        <dbReference type="ChEBI" id="CHEBI:65315"/>
        <dbReference type="EC" id="5.4.99.25"/>
    </reaction>
</comment>
<organism evidence="7 8">
    <name type="scientific">Fannyhessea vaginae PB189-T1-4</name>
    <dbReference type="NCBI Taxonomy" id="866774"/>
    <lineage>
        <taxon>Bacteria</taxon>
        <taxon>Bacillati</taxon>
        <taxon>Actinomycetota</taxon>
        <taxon>Coriobacteriia</taxon>
        <taxon>Coriobacteriales</taxon>
        <taxon>Atopobiaceae</taxon>
        <taxon>Fannyhessea</taxon>
    </lineage>
</organism>
<dbReference type="Gene3D" id="3.30.2350.10">
    <property type="entry name" value="Pseudouridine synthase"/>
    <property type="match status" value="1"/>
</dbReference>
<dbReference type="GO" id="GO:0016853">
    <property type="term" value="F:isomerase activity"/>
    <property type="evidence" value="ECO:0007669"/>
    <property type="project" value="UniProtKB-KW"/>
</dbReference>
<comment type="similarity">
    <text evidence="2 5">Belongs to the pseudouridine synthase TruB family. Type 1 subfamily.</text>
</comment>
<keyword evidence="8" id="KW-1185">Reference proteome</keyword>
<proteinExistence type="inferred from homology"/>
<protein>
    <recommendedName>
        <fullName evidence="5">tRNA pseudouridine synthase B</fullName>
        <ecNumber evidence="5">5.4.99.25</ecNumber>
    </recommendedName>
    <alternativeName>
        <fullName evidence="5">tRNA pseudouridine(55) synthase</fullName>
        <shortName evidence="5">Psi55 synthase</shortName>
    </alternativeName>
    <alternativeName>
        <fullName evidence="5">tRNA pseudouridylate synthase</fullName>
    </alternativeName>
    <alternativeName>
        <fullName evidence="5">tRNA-uridine isomerase</fullName>
    </alternativeName>
</protein>
<comment type="caution">
    <text evidence="7">The sequence shown here is derived from an EMBL/GenBank/DDBJ whole genome shotgun (WGS) entry which is preliminary data.</text>
</comment>
<accession>A0ABN0AYQ1</accession>
<sequence length="355" mass="37963">MKRLPSRYNCLLAVYKPAGMSSHDCINKLRRALGERRIGHAGTLDPLAQGLLVCGVGVATRLLPYVTARKKTYVADICFGCETTTDDAEGTPTQSTAPHAQLTNPAYAQRILAQFLGDIQQVPPIYSAISKNGVRSYNAARNGVALELEARPVHVYSAELVRITTTDSPTTTDGPAQPMWRVKFCVSKGTYIRSLARDIGRCAKSAAHLSFLERTSSGAIDTSCALTLPELEACAHAEATCTGDAPQSKDSVQEFLAAHMLNPLVAASLTPYNVTDSERTAMERGIPFAARPDGFAACLDGRTVVEQDADVHAAADNVHYVGCVQHSTLYGVYRYNNGTLTCAVNLLQGIDGAGA</sequence>
<evidence type="ECO:0000256" key="4">
    <source>
        <dbReference type="ARBA" id="ARBA00023235"/>
    </source>
</evidence>
<dbReference type="HAMAP" id="MF_01080">
    <property type="entry name" value="TruB_bact"/>
    <property type="match status" value="1"/>
</dbReference>
<reference evidence="7 8" key="1">
    <citation type="submission" date="2010-08" db="EMBL/GenBank/DDBJ databases">
        <authorList>
            <person name="Durkin A.S."/>
            <person name="Madupu R."/>
            <person name="Torralba M."/>
            <person name="Gillis M."/>
            <person name="Methe B."/>
            <person name="Sutton G."/>
            <person name="Nelson K.E."/>
        </authorList>
    </citation>
    <scope>NUCLEOTIDE SEQUENCE [LARGE SCALE GENOMIC DNA]</scope>
    <source>
        <strain evidence="7 8">PB189-T1-4</strain>
    </source>
</reference>
<gene>
    <name evidence="5 7" type="primary">truB</name>
    <name evidence="7" type="ORF">HMPREF9248_0725</name>
</gene>
<name>A0ABN0AYQ1_9ACTN</name>
<feature type="domain" description="Pseudouridine synthase II N-terminal" evidence="6">
    <location>
        <begin position="30"/>
        <end position="192"/>
    </location>
</feature>
<dbReference type="EC" id="5.4.99.25" evidence="5"/>
<keyword evidence="3 5" id="KW-0819">tRNA processing</keyword>
<dbReference type="InterPro" id="IPR002501">
    <property type="entry name" value="PsdUridine_synth_N"/>
</dbReference>
<keyword evidence="4 5" id="KW-0413">Isomerase</keyword>
<dbReference type="SUPFAM" id="SSF55120">
    <property type="entry name" value="Pseudouridine synthase"/>
    <property type="match status" value="1"/>
</dbReference>
<evidence type="ECO:0000256" key="3">
    <source>
        <dbReference type="ARBA" id="ARBA00022694"/>
    </source>
</evidence>